<keyword evidence="3" id="KW-0963">Cytoplasm</keyword>
<gene>
    <name evidence="5" type="primary">ylqF</name>
    <name evidence="5" type="ORF">SNR37_000501</name>
</gene>
<keyword evidence="2 3" id="KW-0342">GTP-binding</keyword>
<evidence type="ECO:0000313" key="5">
    <source>
        <dbReference type="EMBL" id="MEE1675176.1"/>
    </source>
</evidence>
<sequence length="314" mass="35170">MAIQWYPGHMHKAQKQIKEVMPKIDLIIEVLDARIPYSSENPMVASLRGDKPCIKVLNKSDLADPKTTALWQEYFEQEQGVKAIPLCTIQGNQTQDLLKLCRSMLPNKGGVDKPIHTMICGIPNVGKSTLINALAGRQIAKTGNEPAVTKAQQRIRLEGNIILSDTPGILWPKFDNVASGYRLAATGAVKDTAMEYDDVAAFACEYLLQAYPEQLKARYKLEELPESEVVLMEEIGRKRGCLVRGGQVDYVKAATIILNELRDATIGRITLETPEMVAVEKVETAKIVAEKEERKKMVEELQKAKKRQRRRKNS</sequence>
<comment type="function">
    <text evidence="3">Required for a late step of 50S ribosomal subunit assembly. Has GTPase activity.</text>
</comment>
<dbReference type="InterPro" id="IPR019991">
    <property type="entry name" value="GTP-bd_ribosome_bgen"/>
</dbReference>
<proteinExistence type="inferred from homology"/>
<dbReference type="PANTHER" id="PTHR45782:SF4">
    <property type="entry name" value="MITOCHONDRIAL RIBOSOME-ASSOCIATED GTPASE 1"/>
    <property type="match status" value="1"/>
</dbReference>
<dbReference type="CDD" id="cd01856">
    <property type="entry name" value="YlqF"/>
    <property type="match status" value="1"/>
</dbReference>
<evidence type="ECO:0000256" key="2">
    <source>
        <dbReference type="ARBA" id="ARBA00023134"/>
    </source>
</evidence>
<keyword evidence="1 3" id="KW-0547">Nucleotide-binding</keyword>
<comment type="similarity">
    <text evidence="3">Belongs to the TRAFAC class YlqF/YawG GTPase family. MTG1 subfamily.</text>
</comment>
<keyword evidence="6" id="KW-1185">Reference proteome</keyword>
<dbReference type="PROSITE" id="PS51721">
    <property type="entry name" value="G_CP"/>
    <property type="match status" value="1"/>
</dbReference>
<dbReference type="InterPro" id="IPR023179">
    <property type="entry name" value="GTP-bd_ortho_bundle_sf"/>
</dbReference>
<dbReference type="Pfam" id="PF01926">
    <property type="entry name" value="MMR_HSR1"/>
    <property type="match status" value="1"/>
</dbReference>
<comment type="caution">
    <text evidence="5">The sequence shown here is derived from an EMBL/GenBank/DDBJ whole genome shotgun (WGS) entry which is preliminary data.</text>
</comment>
<evidence type="ECO:0000313" key="6">
    <source>
        <dbReference type="Proteomes" id="UP001310248"/>
    </source>
</evidence>
<reference evidence="6" key="1">
    <citation type="submission" date="2023-07" db="EMBL/GenBank/DDBJ databases">
        <title>Draft genome sequence of Agarivorans aestuarii strain ZMCS4, a CAZymes producing bacteria isolated from the marine brown algae Clodostephus spongiosus.</title>
        <authorList>
            <person name="Lorente B."/>
            <person name="Cabral C."/>
            <person name="Frias J."/>
            <person name="Faria J."/>
            <person name="Toubarro D."/>
        </authorList>
    </citation>
    <scope>NUCLEOTIDE SEQUENCE [LARGE SCALE GENOMIC DNA]</scope>
    <source>
        <strain evidence="6">ZMCS4</strain>
    </source>
</reference>
<dbReference type="PIRSF" id="PIRSF006230">
    <property type="entry name" value="MG442"/>
    <property type="match status" value="1"/>
</dbReference>
<dbReference type="Gene3D" id="1.10.1580.10">
    <property type="match status" value="1"/>
</dbReference>
<name>A0ABU7G7E9_9ALTE</name>
<dbReference type="InterPro" id="IPR016478">
    <property type="entry name" value="GTPase_MTG1"/>
</dbReference>
<evidence type="ECO:0000259" key="4">
    <source>
        <dbReference type="PROSITE" id="PS51721"/>
    </source>
</evidence>
<comment type="subcellular location">
    <subcellularLocation>
        <location evidence="3">Cytoplasm</location>
    </subcellularLocation>
</comment>
<dbReference type="Proteomes" id="UP001310248">
    <property type="component" value="Unassembled WGS sequence"/>
</dbReference>
<dbReference type="InterPro" id="IPR006073">
    <property type="entry name" value="GTP-bd"/>
</dbReference>
<dbReference type="EMBL" id="JAYDYW010000011">
    <property type="protein sequence ID" value="MEE1675176.1"/>
    <property type="molecule type" value="Genomic_DNA"/>
</dbReference>
<protein>
    <recommendedName>
        <fullName evidence="3">Ribosome biogenesis GTPase A</fullName>
    </recommendedName>
</protein>
<dbReference type="SUPFAM" id="SSF52540">
    <property type="entry name" value="P-loop containing nucleoside triphosphate hydrolases"/>
    <property type="match status" value="1"/>
</dbReference>
<evidence type="ECO:0000256" key="1">
    <source>
        <dbReference type="ARBA" id="ARBA00022741"/>
    </source>
</evidence>
<dbReference type="InterPro" id="IPR030378">
    <property type="entry name" value="G_CP_dom"/>
</dbReference>
<dbReference type="PANTHER" id="PTHR45782">
    <property type="entry name" value="MITOCHONDRIAL RIBOSOME-ASSOCIATED GTPASE 1"/>
    <property type="match status" value="1"/>
</dbReference>
<dbReference type="Gene3D" id="3.40.50.300">
    <property type="entry name" value="P-loop containing nucleotide triphosphate hydrolases"/>
    <property type="match status" value="1"/>
</dbReference>
<organism evidence="5 6">
    <name type="scientific">Agarivorans aestuarii</name>
    <dbReference type="NCBI Taxonomy" id="1563703"/>
    <lineage>
        <taxon>Bacteria</taxon>
        <taxon>Pseudomonadati</taxon>
        <taxon>Pseudomonadota</taxon>
        <taxon>Gammaproteobacteria</taxon>
        <taxon>Alteromonadales</taxon>
        <taxon>Alteromonadaceae</taxon>
        <taxon>Agarivorans</taxon>
    </lineage>
</organism>
<dbReference type="InterPro" id="IPR027417">
    <property type="entry name" value="P-loop_NTPase"/>
</dbReference>
<dbReference type="RefSeq" id="WP_329776131.1">
    <property type="nucleotide sequence ID" value="NZ_JAYDYW010000011.1"/>
</dbReference>
<dbReference type="NCBIfam" id="TIGR03596">
    <property type="entry name" value="GTPase_YlqF"/>
    <property type="match status" value="1"/>
</dbReference>
<accession>A0ABU7G7E9</accession>
<evidence type="ECO:0000256" key="3">
    <source>
        <dbReference type="PIRNR" id="PIRNR006230"/>
    </source>
</evidence>
<feature type="domain" description="CP-type G" evidence="4">
    <location>
        <begin position="14"/>
        <end position="172"/>
    </location>
</feature>